<proteinExistence type="predicted"/>
<evidence type="ECO:0000313" key="2">
    <source>
        <dbReference type="Proteomes" id="UP000297245"/>
    </source>
</evidence>
<dbReference type="Proteomes" id="UP000297245">
    <property type="component" value="Unassembled WGS sequence"/>
</dbReference>
<dbReference type="EMBL" id="ML179167">
    <property type="protein sequence ID" value="THU96848.1"/>
    <property type="molecule type" value="Genomic_DNA"/>
</dbReference>
<organism evidence="1 2">
    <name type="scientific">Dendrothele bispora (strain CBS 962.96)</name>
    <dbReference type="NCBI Taxonomy" id="1314807"/>
    <lineage>
        <taxon>Eukaryota</taxon>
        <taxon>Fungi</taxon>
        <taxon>Dikarya</taxon>
        <taxon>Basidiomycota</taxon>
        <taxon>Agaricomycotina</taxon>
        <taxon>Agaricomycetes</taxon>
        <taxon>Agaricomycetidae</taxon>
        <taxon>Agaricales</taxon>
        <taxon>Agaricales incertae sedis</taxon>
        <taxon>Dendrothele</taxon>
    </lineage>
</organism>
<reference evidence="1 2" key="1">
    <citation type="journal article" date="2019" name="Nat. Ecol. Evol.">
        <title>Megaphylogeny resolves global patterns of mushroom evolution.</title>
        <authorList>
            <person name="Varga T."/>
            <person name="Krizsan K."/>
            <person name="Foldi C."/>
            <person name="Dima B."/>
            <person name="Sanchez-Garcia M."/>
            <person name="Sanchez-Ramirez S."/>
            <person name="Szollosi G.J."/>
            <person name="Szarkandi J.G."/>
            <person name="Papp V."/>
            <person name="Albert L."/>
            <person name="Andreopoulos W."/>
            <person name="Angelini C."/>
            <person name="Antonin V."/>
            <person name="Barry K.W."/>
            <person name="Bougher N.L."/>
            <person name="Buchanan P."/>
            <person name="Buyck B."/>
            <person name="Bense V."/>
            <person name="Catcheside P."/>
            <person name="Chovatia M."/>
            <person name="Cooper J."/>
            <person name="Damon W."/>
            <person name="Desjardin D."/>
            <person name="Finy P."/>
            <person name="Geml J."/>
            <person name="Haridas S."/>
            <person name="Hughes K."/>
            <person name="Justo A."/>
            <person name="Karasinski D."/>
            <person name="Kautmanova I."/>
            <person name="Kiss B."/>
            <person name="Kocsube S."/>
            <person name="Kotiranta H."/>
            <person name="LaButti K.M."/>
            <person name="Lechner B.E."/>
            <person name="Liimatainen K."/>
            <person name="Lipzen A."/>
            <person name="Lukacs Z."/>
            <person name="Mihaltcheva S."/>
            <person name="Morgado L.N."/>
            <person name="Niskanen T."/>
            <person name="Noordeloos M.E."/>
            <person name="Ohm R.A."/>
            <person name="Ortiz-Santana B."/>
            <person name="Ovrebo C."/>
            <person name="Racz N."/>
            <person name="Riley R."/>
            <person name="Savchenko A."/>
            <person name="Shiryaev A."/>
            <person name="Soop K."/>
            <person name="Spirin V."/>
            <person name="Szebenyi C."/>
            <person name="Tomsovsky M."/>
            <person name="Tulloss R.E."/>
            <person name="Uehling J."/>
            <person name="Grigoriev I.V."/>
            <person name="Vagvolgyi C."/>
            <person name="Papp T."/>
            <person name="Martin F.M."/>
            <person name="Miettinen O."/>
            <person name="Hibbett D.S."/>
            <person name="Nagy L.G."/>
        </authorList>
    </citation>
    <scope>NUCLEOTIDE SEQUENCE [LARGE SCALE GENOMIC DNA]</scope>
    <source>
        <strain evidence="1 2">CBS 962.96</strain>
    </source>
</reference>
<accession>A0A4S8M4Z8</accession>
<keyword evidence="2" id="KW-1185">Reference proteome</keyword>
<evidence type="ECO:0000313" key="1">
    <source>
        <dbReference type="EMBL" id="THU96848.1"/>
    </source>
</evidence>
<dbReference type="AlphaFoldDB" id="A0A4S8M4Z8"/>
<name>A0A4S8M4Z8_DENBC</name>
<protein>
    <submittedName>
        <fullName evidence="1">Uncharacterized protein</fullName>
    </submittedName>
</protein>
<sequence length="111" mass="12577">MRLHEPWTTSEFNLDTSDVAGFFGGEEASSAMNTVHLYQGRKWLGWYNSPGGYTVAKHYGRLARASLWIGLYPEARLDPVELPELRGGRVLDSSALTRGRSYQRLDIWVIC</sequence>
<dbReference type="OrthoDB" id="3067110at2759"/>
<gene>
    <name evidence="1" type="ORF">K435DRAFT_858112</name>
</gene>